<dbReference type="EMBL" id="VYYT01000237">
    <property type="protein sequence ID" value="KAK2753978.1"/>
    <property type="molecule type" value="Genomic_DNA"/>
</dbReference>
<dbReference type="AlphaFoldDB" id="A0AAD9Y905"/>
<organism evidence="2 3">
    <name type="scientific">Colletotrichum kahawae</name>
    <name type="common">Coffee berry disease fungus</name>
    <dbReference type="NCBI Taxonomy" id="34407"/>
    <lineage>
        <taxon>Eukaryota</taxon>
        <taxon>Fungi</taxon>
        <taxon>Dikarya</taxon>
        <taxon>Ascomycota</taxon>
        <taxon>Pezizomycotina</taxon>
        <taxon>Sordariomycetes</taxon>
        <taxon>Hypocreomycetidae</taxon>
        <taxon>Glomerellales</taxon>
        <taxon>Glomerellaceae</taxon>
        <taxon>Colletotrichum</taxon>
        <taxon>Colletotrichum gloeosporioides species complex</taxon>
    </lineage>
</organism>
<sequence>MACWFQLHCFDAAQNANNLALPVRPMCFLSDATVCHLTSSPQPTFSVPPKGCNTQGQMPRHGTRPQRSCILPLSGPGWYLRRTLRT</sequence>
<name>A0AAD9Y905_COLKA</name>
<proteinExistence type="predicted"/>
<keyword evidence="3" id="KW-1185">Reference proteome</keyword>
<evidence type="ECO:0000313" key="2">
    <source>
        <dbReference type="EMBL" id="KAK2753978.1"/>
    </source>
</evidence>
<protein>
    <submittedName>
        <fullName evidence="2">Uncharacterized protein</fullName>
    </submittedName>
</protein>
<accession>A0AAD9Y905</accession>
<gene>
    <name evidence="2" type="ORF">CKAH01_17544</name>
</gene>
<evidence type="ECO:0000313" key="3">
    <source>
        <dbReference type="Proteomes" id="UP001281614"/>
    </source>
</evidence>
<reference evidence="2" key="1">
    <citation type="submission" date="2023-02" db="EMBL/GenBank/DDBJ databases">
        <title>Colletotrichum kahawae CIFC_Que2 genome sequencing and assembly.</title>
        <authorList>
            <person name="Baroncelli R."/>
        </authorList>
    </citation>
    <scope>NUCLEOTIDE SEQUENCE</scope>
    <source>
        <strain evidence="2">CIFC_Que2</strain>
    </source>
</reference>
<comment type="caution">
    <text evidence="2">The sequence shown here is derived from an EMBL/GenBank/DDBJ whole genome shotgun (WGS) entry which is preliminary data.</text>
</comment>
<feature type="region of interest" description="Disordered" evidence="1">
    <location>
        <begin position="41"/>
        <end position="66"/>
    </location>
</feature>
<evidence type="ECO:0000256" key="1">
    <source>
        <dbReference type="SAM" id="MobiDB-lite"/>
    </source>
</evidence>
<dbReference type="Proteomes" id="UP001281614">
    <property type="component" value="Unassembled WGS sequence"/>
</dbReference>